<dbReference type="InterPro" id="IPR044156">
    <property type="entry name" value="Galectin-like"/>
</dbReference>
<dbReference type="GO" id="GO:0030246">
    <property type="term" value="F:carbohydrate binding"/>
    <property type="evidence" value="ECO:0007669"/>
    <property type="project" value="UniProtKB-UniRule"/>
</dbReference>
<accession>A0A5B9K157</accession>
<dbReference type="InterPro" id="IPR013320">
    <property type="entry name" value="ConA-like_dom_sf"/>
</dbReference>
<dbReference type="InterPro" id="IPR001079">
    <property type="entry name" value="Galectin_CRD"/>
</dbReference>
<feature type="domain" description="Galectin" evidence="3">
    <location>
        <begin position="13"/>
        <end position="140"/>
    </location>
</feature>
<sequence length="549" mass="61390">MLIKIPVHDLGGEGLAIPNGLQAGKVVTVIGKCTGDNWFSINFQNKDGGNKALHFNPRPDQGCVVRNSCSGGAWANEERDQPCFPFTSSLDFTITFVVTNEGFKVLVNGDKYCYFNHRMPYSDGTHLQMGGADFHEVQVLDRYTHGHNTPLHGGLKVGKAVRVLGACQDDSGFSLNFMCGEEFAFHFNPRPSEGTVVRNSMLGDGWGQEERECDCFPFETGAIFDAMFLCSSDEFTVFVNNKEYMTYAHRCDFSSVTDFQVHGQIDVKMVQCLTTADDSYVQQIPFELGNKEQLVFRGFMKKGGNRFVVNFFEGSDPDSDIAFHFNPRVSEGEVVMNTRAGGGWGSEERVPLPSVFGTNDVFEMKIITKKKKFKVVLDGETLYKYKCRGEMSGVKGIGIGGDCALYLVDVRRRLGSREHVVLSDPLVEDNWVVVRGKIKKNGNGFAVNFRTGEDGDGDIAFHFNPRISEDCTVRNACIGGGWQHEEREQPCFPFQQRKAFEITFQIKQDRFSTFVNGEHYIDFNHRVSLDQISAVQLVGDGNFFAPEVL</sequence>
<dbReference type="Gene3D" id="2.60.120.200">
    <property type="match status" value="4"/>
</dbReference>
<protein>
    <recommendedName>
        <fullName evidence="2">Galectin</fullName>
    </recommendedName>
</protein>
<feature type="domain" description="Galectin" evidence="3">
    <location>
        <begin position="147"/>
        <end position="287"/>
    </location>
</feature>
<dbReference type="PANTHER" id="PTHR11346:SF147">
    <property type="entry name" value="GALECTIN"/>
    <property type="match status" value="1"/>
</dbReference>
<feature type="domain" description="Galectin" evidence="3">
    <location>
        <begin position="294"/>
        <end position="411"/>
    </location>
</feature>
<dbReference type="AlphaFoldDB" id="A0A5B9K157"/>
<dbReference type="PANTHER" id="PTHR11346">
    <property type="entry name" value="GALECTIN"/>
    <property type="match status" value="1"/>
</dbReference>
<dbReference type="PROSITE" id="PS51304">
    <property type="entry name" value="GALECTIN"/>
    <property type="match status" value="4"/>
</dbReference>
<organism evidence="4">
    <name type="scientific">Mimachlamys nobilis</name>
    <name type="common">Noble scallop</name>
    <name type="synonym">Chlamys nobilis</name>
    <dbReference type="NCBI Taxonomy" id="106276"/>
    <lineage>
        <taxon>Eukaryota</taxon>
        <taxon>Metazoa</taxon>
        <taxon>Spiralia</taxon>
        <taxon>Lophotrochozoa</taxon>
        <taxon>Mollusca</taxon>
        <taxon>Bivalvia</taxon>
        <taxon>Autobranchia</taxon>
        <taxon>Pteriomorphia</taxon>
        <taxon>Pectinida</taxon>
        <taxon>Pectinoidea</taxon>
        <taxon>Pectinidae</taxon>
        <taxon>Mimachlamys</taxon>
    </lineage>
</organism>
<feature type="domain" description="Galectin" evidence="3">
    <location>
        <begin position="418"/>
        <end position="549"/>
    </location>
</feature>
<name>A0A5B9K157_MIMNO</name>
<dbReference type="CDD" id="cd00070">
    <property type="entry name" value="GLECT"/>
    <property type="match status" value="4"/>
</dbReference>
<dbReference type="SMART" id="SM00276">
    <property type="entry name" value="GLECT"/>
    <property type="match status" value="4"/>
</dbReference>
<dbReference type="Pfam" id="PF00337">
    <property type="entry name" value="Gal-bind_lectin"/>
    <property type="match status" value="4"/>
</dbReference>
<evidence type="ECO:0000256" key="1">
    <source>
        <dbReference type="ARBA" id="ARBA00022734"/>
    </source>
</evidence>
<reference evidence="4" key="1">
    <citation type="submission" date="2018-08" db="EMBL/GenBank/DDBJ databases">
        <authorList>
            <person name="Li L."/>
        </authorList>
    </citation>
    <scope>NUCLEOTIDE SEQUENCE</scope>
</reference>
<evidence type="ECO:0000256" key="2">
    <source>
        <dbReference type="RuleBase" id="RU102079"/>
    </source>
</evidence>
<keyword evidence="1 2" id="KW-0430">Lectin</keyword>
<dbReference type="EMBL" id="MH756620">
    <property type="protein sequence ID" value="QEF51146.1"/>
    <property type="molecule type" value="mRNA"/>
</dbReference>
<evidence type="ECO:0000313" key="4">
    <source>
        <dbReference type="EMBL" id="QEF51146.1"/>
    </source>
</evidence>
<dbReference type="SMART" id="SM00908">
    <property type="entry name" value="Gal-bind_lectin"/>
    <property type="match status" value="4"/>
</dbReference>
<dbReference type="SUPFAM" id="SSF49899">
    <property type="entry name" value="Concanavalin A-like lectins/glucanases"/>
    <property type="match status" value="4"/>
</dbReference>
<evidence type="ECO:0000259" key="3">
    <source>
        <dbReference type="PROSITE" id="PS51304"/>
    </source>
</evidence>
<proteinExistence type="evidence at transcript level"/>